<keyword evidence="1" id="KW-0732">Signal</keyword>
<dbReference type="Proteomes" id="UP000503441">
    <property type="component" value="Chromosome"/>
</dbReference>
<accession>A0ABX6JUB7</accession>
<reference evidence="2 3" key="1">
    <citation type="submission" date="2020-03" db="EMBL/GenBank/DDBJ databases">
        <title>Leucobacter sp. nov., isolated from beetles.</title>
        <authorList>
            <person name="Hyun D.-W."/>
            <person name="Bae J.-W."/>
        </authorList>
    </citation>
    <scope>NUCLEOTIDE SEQUENCE [LARGE SCALE GENOMIC DNA]</scope>
    <source>
        <strain evidence="2 3">HDW9A</strain>
    </source>
</reference>
<proteinExistence type="predicted"/>
<gene>
    <name evidence="2" type="ORF">G7066_02800</name>
</gene>
<dbReference type="RefSeq" id="WP_166328852.1">
    <property type="nucleotide sequence ID" value="NZ_CP049933.1"/>
</dbReference>
<evidence type="ECO:0000256" key="1">
    <source>
        <dbReference type="SAM" id="SignalP"/>
    </source>
</evidence>
<sequence>MTALLMLGFVAPPAMAVETAPESVYELTVNGETVVLDEGESVTFGMQAISPPPEPGKVMPRAIFTSNAGTLTVTGAKGKFTYGIAMAIPATSFVGVFSVTNLTNGQSGGAAPVWGFSGTVGTSNLKGHRYSGSLSGTADLLGVPVAHTMPNYTVFQN</sequence>
<protein>
    <submittedName>
        <fullName evidence="2">Uncharacterized protein</fullName>
    </submittedName>
</protein>
<organism evidence="2 3">
    <name type="scientific">Leucobacter coleopterorum</name>
    <dbReference type="NCBI Taxonomy" id="2714933"/>
    <lineage>
        <taxon>Bacteria</taxon>
        <taxon>Bacillati</taxon>
        <taxon>Actinomycetota</taxon>
        <taxon>Actinomycetes</taxon>
        <taxon>Micrococcales</taxon>
        <taxon>Microbacteriaceae</taxon>
        <taxon>Leucobacter</taxon>
    </lineage>
</organism>
<keyword evidence="3" id="KW-1185">Reference proteome</keyword>
<feature type="chain" id="PRO_5046286434" evidence="1">
    <location>
        <begin position="17"/>
        <end position="157"/>
    </location>
</feature>
<feature type="signal peptide" evidence="1">
    <location>
        <begin position="1"/>
        <end position="16"/>
    </location>
</feature>
<evidence type="ECO:0000313" key="3">
    <source>
        <dbReference type="Proteomes" id="UP000503441"/>
    </source>
</evidence>
<evidence type="ECO:0000313" key="2">
    <source>
        <dbReference type="EMBL" id="QIM17878.1"/>
    </source>
</evidence>
<dbReference type="EMBL" id="CP049933">
    <property type="protein sequence ID" value="QIM17878.1"/>
    <property type="molecule type" value="Genomic_DNA"/>
</dbReference>
<name>A0ABX6JUB7_9MICO</name>